<sequence length="63" mass="7201">MVMFMLSTLIAALLTNISAKPTKILSRFAIKCHELSCKPAKIRTLHIQFYALAHHLKVLFFKT</sequence>
<dbReference type="Proteomes" id="UP000193785">
    <property type="component" value="Unassembled WGS sequence"/>
</dbReference>
<keyword evidence="2" id="KW-1185">Reference proteome</keyword>
<gene>
    <name evidence="1" type="ORF">HA46_19385</name>
</gene>
<accession>A0ABX3UM37</accession>
<comment type="caution">
    <text evidence="1">The sequence shown here is derived from an EMBL/GenBank/DDBJ whole genome shotgun (WGS) entry which is preliminary data.</text>
</comment>
<protein>
    <recommendedName>
        <fullName evidence="3">Secreted protein</fullName>
    </recommendedName>
</protein>
<proteinExistence type="predicted"/>
<evidence type="ECO:0000313" key="1">
    <source>
        <dbReference type="EMBL" id="ORM90477.1"/>
    </source>
</evidence>
<organism evidence="1 2">
    <name type="scientific">Pantoea septica</name>
    <dbReference type="NCBI Taxonomy" id="472695"/>
    <lineage>
        <taxon>Bacteria</taxon>
        <taxon>Pseudomonadati</taxon>
        <taxon>Pseudomonadota</taxon>
        <taxon>Gammaproteobacteria</taxon>
        <taxon>Enterobacterales</taxon>
        <taxon>Erwiniaceae</taxon>
        <taxon>Pantoea</taxon>
    </lineage>
</organism>
<name>A0ABX3UM37_9GAMM</name>
<evidence type="ECO:0008006" key="3">
    <source>
        <dbReference type="Google" id="ProtNLM"/>
    </source>
</evidence>
<evidence type="ECO:0000313" key="2">
    <source>
        <dbReference type="Proteomes" id="UP000193785"/>
    </source>
</evidence>
<reference evidence="1 2" key="1">
    <citation type="journal article" date="2017" name="Antonie Van Leeuwenhoek">
        <title>Phylogenomic resolution of the bacterial genus Pantoea and its relationship with Erwinia and Tatumella.</title>
        <authorList>
            <person name="Palmer M."/>
            <person name="Steenkamp E.T."/>
            <person name="Coetzee M.P."/>
            <person name="Chan W.Y."/>
            <person name="van Zyl E."/>
            <person name="De Maayer P."/>
            <person name="Coutinho T.A."/>
            <person name="Blom J."/>
            <person name="Smits T.H."/>
            <person name="Duffy B."/>
            <person name="Venter S.N."/>
        </authorList>
    </citation>
    <scope>NUCLEOTIDE SEQUENCE [LARGE SCALE GENOMIC DNA]</scope>
    <source>
        <strain evidence="1 2">LMG 5345</strain>
    </source>
</reference>
<dbReference type="EMBL" id="MLJJ01000059">
    <property type="protein sequence ID" value="ORM90477.1"/>
    <property type="molecule type" value="Genomic_DNA"/>
</dbReference>